<evidence type="ECO:0000256" key="14">
    <source>
        <dbReference type="ARBA" id="ARBA00022989"/>
    </source>
</evidence>
<dbReference type="GO" id="GO:0046872">
    <property type="term" value="F:metal ion binding"/>
    <property type="evidence" value="ECO:0007669"/>
    <property type="project" value="UniProtKB-KW"/>
</dbReference>
<evidence type="ECO:0000256" key="16">
    <source>
        <dbReference type="ARBA" id="ARBA00023136"/>
    </source>
</evidence>
<evidence type="ECO:0000256" key="11">
    <source>
        <dbReference type="ARBA" id="ARBA00022801"/>
    </source>
</evidence>
<feature type="signal peptide" evidence="18">
    <location>
        <begin position="1"/>
        <end position="25"/>
    </location>
</feature>
<dbReference type="PROSITE" id="PS00118">
    <property type="entry name" value="PA2_HIS"/>
    <property type="match status" value="1"/>
</dbReference>
<evidence type="ECO:0000256" key="7">
    <source>
        <dbReference type="ARBA" id="ARBA00022525"/>
    </source>
</evidence>
<protein>
    <recommendedName>
        <fullName evidence="6">phospholipase A2</fullName>
        <ecNumber evidence="6">3.1.1.4</ecNumber>
    </recommendedName>
</protein>
<evidence type="ECO:0000256" key="4">
    <source>
        <dbReference type="ARBA" id="ARBA00004613"/>
    </source>
</evidence>
<evidence type="ECO:0000256" key="18">
    <source>
        <dbReference type="SAM" id="SignalP"/>
    </source>
</evidence>
<keyword evidence="8" id="KW-0812">Transmembrane</keyword>
<evidence type="ECO:0000256" key="13">
    <source>
        <dbReference type="ARBA" id="ARBA00022963"/>
    </source>
</evidence>
<reference evidence="20 21" key="1">
    <citation type="submission" date="2020-02" db="EMBL/GenBank/DDBJ databases">
        <authorList>
            <person name="Ma Q."/>
            <person name="Huang Y."/>
            <person name="Song X."/>
            <person name="Pei D."/>
        </authorList>
    </citation>
    <scope>NUCLEOTIDE SEQUENCE [LARGE SCALE GENOMIC DNA]</scope>
    <source>
        <strain evidence="20">Sxm20200214</strain>
        <tissue evidence="20">Leaf</tissue>
    </source>
</reference>
<dbReference type="GO" id="GO:0016020">
    <property type="term" value="C:membrane"/>
    <property type="evidence" value="ECO:0007669"/>
    <property type="project" value="UniProtKB-SubCell"/>
</dbReference>
<dbReference type="GO" id="GO:0012505">
    <property type="term" value="C:endomembrane system"/>
    <property type="evidence" value="ECO:0007669"/>
    <property type="project" value="UniProtKB-ARBA"/>
</dbReference>
<evidence type="ECO:0000256" key="15">
    <source>
        <dbReference type="ARBA" id="ARBA00023098"/>
    </source>
</evidence>
<dbReference type="PANTHER" id="PTHR45631">
    <property type="entry name" value="OS07G0107800 PROTEIN-RELATED"/>
    <property type="match status" value="1"/>
</dbReference>
<keyword evidence="13" id="KW-0442">Lipid degradation</keyword>
<dbReference type="InterPro" id="IPR036444">
    <property type="entry name" value="PLipase_A2_dom_sf"/>
</dbReference>
<gene>
    <name evidence="20" type="ORF">Bca52824_089202</name>
</gene>
<evidence type="ECO:0000256" key="8">
    <source>
        <dbReference type="ARBA" id="ARBA00022692"/>
    </source>
</evidence>
<dbReference type="InterPro" id="IPR033113">
    <property type="entry name" value="PLA2_histidine"/>
</dbReference>
<comment type="cofactor">
    <cofactor evidence="2">
        <name>Ca(2+)</name>
        <dbReference type="ChEBI" id="CHEBI:29108"/>
    </cofactor>
</comment>
<evidence type="ECO:0000256" key="10">
    <source>
        <dbReference type="ARBA" id="ARBA00022729"/>
    </source>
</evidence>
<dbReference type="GO" id="GO:0050482">
    <property type="term" value="P:arachidonate secretion"/>
    <property type="evidence" value="ECO:0007669"/>
    <property type="project" value="InterPro"/>
</dbReference>
<dbReference type="GO" id="GO:0006644">
    <property type="term" value="P:phospholipid metabolic process"/>
    <property type="evidence" value="ECO:0007669"/>
    <property type="project" value="InterPro"/>
</dbReference>
<dbReference type="CDD" id="cd04706">
    <property type="entry name" value="PLA2_plant"/>
    <property type="match status" value="1"/>
</dbReference>
<keyword evidence="9" id="KW-0479">Metal-binding</keyword>
<dbReference type="EMBL" id="JAAMPC010000017">
    <property type="protein sequence ID" value="KAG2249574.1"/>
    <property type="molecule type" value="Genomic_DNA"/>
</dbReference>
<keyword evidence="16" id="KW-0472">Membrane</keyword>
<evidence type="ECO:0000256" key="12">
    <source>
        <dbReference type="ARBA" id="ARBA00022837"/>
    </source>
</evidence>
<keyword evidence="7" id="KW-0964">Secreted</keyword>
<organism evidence="20 21">
    <name type="scientific">Brassica carinata</name>
    <name type="common">Ethiopian mustard</name>
    <name type="synonym">Abyssinian cabbage</name>
    <dbReference type="NCBI Taxonomy" id="52824"/>
    <lineage>
        <taxon>Eukaryota</taxon>
        <taxon>Viridiplantae</taxon>
        <taxon>Streptophyta</taxon>
        <taxon>Embryophyta</taxon>
        <taxon>Tracheophyta</taxon>
        <taxon>Spermatophyta</taxon>
        <taxon>Magnoliopsida</taxon>
        <taxon>eudicotyledons</taxon>
        <taxon>Gunneridae</taxon>
        <taxon>Pentapetalae</taxon>
        <taxon>rosids</taxon>
        <taxon>malvids</taxon>
        <taxon>Brassicales</taxon>
        <taxon>Brassicaceae</taxon>
        <taxon>Brassiceae</taxon>
        <taxon>Brassica</taxon>
    </lineage>
</organism>
<comment type="catalytic activity">
    <reaction evidence="1">
        <text>a 1,2-diacyl-sn-glycero-3-phosphocholine + H2O = a 1-acyl-sn-glycero-3-phosphocholine + a fatty acid + H(+)</text>
        <dbReference type="Rhea" id="RHEA:15801"/>
        <dbReference type="ChEBI" id="CHEBI:15377"/>
        <dbReference type="ChEBI" id="CHEBI:15378"/>
        <dbReference type="ChEBI" id="CHEBI:28868"/>
        <dbReference type="ChEBI" id="CHEBI:57643"/>
        <dbReference type="ChEBI" id="CHEBI:58168"/>
        <dbReference type="EC" id="3.1.1.4"/>
    </reaction>
</comment>
<accession>A0A8X7PBN7</accession>
<dbReference type="Pfam" id="PF12819">
    <property type="entry name" value="Malectin_like"/>
    <property type="match status" value="1"/>
</dbReference>
<evidence type="ECO:0000256" key="5">
    <source>
        <dbReference type="ARBA" id="ARBA00007056"/>
    </source>
</evidence>
<keyword evidence="12" id="KW-0106">Calcium</keyword>
<sequence length="512" mass="57634">MVYGGALSRFAFGLATFLLFAFVHSKEKCSKTCTAKNCNIVGVRYGKFCGIGYFGCPGEKPCDGLDACCMTHDNCVDLKGMTYVNCHKQFQHCVNRLSRAIKQSNGTKVGFSTKCPYSKVIPTVYNGMDYGIFFSKIAGNIFKPKVPGKAPRVEVNLAQSKADTKDGLGTKVALQTKEGSKKIINNFACGRSNLTFFSDPGYISIDCGAPLKGIERDIVTGISYTSDDDFITTGVNFNISKEYNYPKNPNLPYVLADLKAFPHGNRNCYSLKPSDAKDSLYLIRASFMYGNYDGRVNQKALPEFDLYLNVNFWSTVKFKNASEKVFKEILTYTESEFLYVCLVNKGKGTPFISGLELRPVNSSIYNTEYGRNVSLVLYQRWDIGYLNGTGRYQNDVYDRIWSPYTPVSWNSIRTTGYIDVFQSGYSPPDEVIKTAASPKSEDDPMELSWTSDDTNARFYAYLYFAELETLKANESRKMEIWWNGSPFQKILSFLLLSIQRLCLLQDHLLVIT</sequence>
<feature type="chain" id="PRO_5036468669" description="phospholipase A2" evidence="18">
    <location>
        <begin position="26"/>
        <end position="512"/>
    </location>
</feature>
<evidence type="ECO:0000259" key="19">
    <source>
        <dbReference type="Pfam" id="PF12819"/>
    </source>
</evidence>
<comment type="subcellular location">
    <subcellularLocation>
        <location evidence="3">Membrane</location>
        <topology evidence="3">Single-pass membrane protein</topology>
    </subcellularLocation>
    <subcellularLocation>
        <location evidence="4">Secreted</location>
    </subcellularLocation>
</comment>
<name>A0A8X7PBN7_BRACI</name>
<dbReference type="GO" id="GO:0016042">
    <property type="term" value="P:lipid catabolic process"/>
    <property type="evidence" value="ECO:0007669"/>
    <property type="project" value="UniProtKB-KW"/>
</dbReference>
<evidence type="ECO:0000313" key="20">
    <source>
        <dbReference type="EMBL" id="KAG2249574.1"/>
    </source>
</evidence>
<dbReference type="OrthoDB" id="2017114at2759"/>
<evidence type="ECO:0000256" key="6">
    <source>
        <dbReference type="ARBA" id="ARBA00013278"/>
    </source>
</evidence>
<keyword evidence="11" id="KW-0378">Hydrolase</keyword>
<evidence type="ECO:0000313" key="21">
    <source>
        <dbReference type="Proteomes" id="UP000886595"/>
    </source>
</evidence>
<evidence type="ECO:0000256" key="17">
    <source>
        <dbReference type="ARBA" id="ARBA00023157"/>
    </source>
</evidence>
<dbReference type="GO" id="GO:0005576">
    <property type="term" value="C:extracellular region"/>
    <property type="evidence" value="ECO:0007669"/>
    <property type="project" value="UniProtKB-SubCell"/>
</dbReference>
<keyword evidence="21" id="KW-1185">Reference proteome</keyword>
<evidence type="ECO:0000256" key="1">
    <source>
        <dbReference type="ARBA" id="ARBA00001604"/>
    </source>
</evidence>
<dbReference type="EC" id="3.1.1.4" evidence="6"/>
<dbReference type="PANTHER" id="PTHR45631:SF143">
    <property type="entry name" value="LEUCINE-RICH REPEAT PROTEIN KINASE"/>
    <property type="match status" value="1"/>
</dbReference>
<evidence type="ECO:0000256" key="3">
    <source>
        <dbReference type="ARBA" id="ARBA00004167"/>
    </source>
</evidence>
<comment type="caution">
    <text evidence="20">The sequence shown here is derived from an EMBL/GenBank/DDBJ whole genome shotgun (WGS) entry which is preliminary data.</text>
</comment>
<dbReference type="FunFam" id="1.20.90.10:FF:000005">
    <property type="entry name" value="Secretory phospholipase A2"/>
    <property type="match status" value="1"/>
</dbReference>
<keyword evidence="10 18" id="KW-0732">Signal</keyword>
<dbReference type="GO" id="GO:0004623">
    <property type="term" value="F:phospholipase A2 activity"/>
    <property type="evidence" value="ECO:0007669"/>
    <property type="project" value="UniProtKB-EC"/>
</dbReference>
<keyword evidence="17" id="KW-1015">Disulfide bond</keyword>
<evidence type="ECO:0000256" key="2">
    <source>
        <dbReference type="ARBA" id="ARBA00001913"/>
    </source>
</evidence>
<dbReference type="InterPro" id="IPR024788">
    <property type="entry name" value="Malectin-like_Carb-bd_dom"/>
</dbReference>
<dbReference type="SUPFAM" id="SSF48619">
    <property type="entry name" value="Phospholipase A2, PLA2"/>
    <property type="match status" value="1"/>
</dbReference>
<dbReference type="Proteomes" id="UP000886595">
    <property type="component" value="Unassembled WGS sequence"/>
</dbReference>
<comment type="similarity">
    <text evidence="5">Belongs to the phospholipase A2 family.</text>
</comment>
<evidence type="ECO:0000256" key="9">
    <source>
        <dbReference type="ARBA" id="ARBA00022723"/>
    </source>
</evidence>
<dbReference type="Gene3D" id="1.20.90.10">
    <property type="entry name" value="Phospholipase A2 domain"/>
    <property type="match status" value="1"/>
</dbReference>
<keyword evidence="14" id="KW-1133">Transmembrane helix</keyword>
<keyword evidence="15" id="KW-0443">Lipid metabolism</keyword>
<feature type="domain" description="Malectin-like" evidence="19">
    <location>
        <begin position="205"/>
        <end position="489"/>
    </location>
</feature>
<dbReference type="AlphaFoldDB" id="A0A8X7PBN7"/>
<proteinExistence type="inferred from homology"/>